<dbReference type="RefSeq" id="WP_133356049.1">
    <property type="nucleotide sequence ID" value="NZ_SMZJ02000003.1"/>
</dbReference>
<dbReference type="Gene3D" id="2.60.40.10">
    <property type="entry name" value="Immunoglobulins"/>
    <property type="match status" value="1"/>
</dbReference>
<evidence type="ECO:0000313" key="5">
    <source>
        <dbReference type="EMBL" id="TWO33227.1"/>
    </source>
</evidence>
<sequence>MRIAQSLNLKYFCNLVLFFFFCTNLQSQNIQIEVIGGASLSQNDVVSITAGNAISFRITTTASSCANLRVQDITLTNSSAFSLSHSGLPQNIKPDHCKNGDKYMDFTVTNISGNCGASTGVTVSSNSDPDFLFTFTISGAPEINVLGGSPSADIIHGSTTTSATNGTYFGVIEAGVSETRYYVIANTGSCPLEVQGVISSSSEFAVLPYLIMPDLETAAPFTANIDPGSYMVLPVTFTAPPLGSGTYTSTISISNSDNTTYTFDVSAEMFNFNIPGPGGVTADFRLWLKSNRGINVASGASVSDWLDLGSNGKDATTVSGKEPTFLDTATDNINFNPVVKFENDGVSKEQYMYNSSNGFYSQDIFIVMIPDSTVTNASSGNTIFAGISSGSAGDMTGVGFGDYSSEFTNEILSYNQNIPSGGSYNGEAETSTSKTYSNAGIINIRNNAFSSPTGQEILYNSSTLTTTSVNDISFDNVGFVDPGPPSVVNGTEYWIGRNYDVQGSLNGRVAEIFTFAERVSDVDRQKIESYLAIKYGITLGTSTEAEKDYINSFGTSVWDISANTGYNYHVAGIGRDSISDLNQKQSKTLNMPNEVTIGLNGIFSTNGANINEFNKDGDFLVWGSNNDIFSGTNTNTVTIATGITTSLTRINRKWKIVESLEDGSSDVGNVFVSIPSAAFSSFALGVDEEYALIVADNANFADTDIIDVIPLKSDEASNLQTWYDFDGTKFFTFGKVSKLEENHSVNIASGDYLVGEYDLNLNINDFTISAWVKANSTQTSTRTIMAKGSKLQLRLNSSHQIEVMVDDDVTPRFTSTMVLNDDKWHQVTFVYNSGTIFLYVDGVLDKSEQNVVAPSPNYNRFSVGAIYVDKNNITNPFLGDIDEIYVWDQGLTQSQIRYLMNQEIEKGTGDFVTGKSLPQDASSNEVASIPWSKLKAYYDFNAFYGSTIEGLTDDRNFLRLKYLDKDKTLVEDQTIPVPYVSVAGGEWGNSATWANSSDQIAPNALSLDGSTYIDWNIVEIGHDITSGDKDITVLGLIQTVGTLTIADPVVVSPIENNDGQSLRVTHYLEIDGVIDLVGESQLIQDEGSVLDADSGGYIERDQQGTANAYNYNYWSSSVGPISGNTSTRGTGMARENPNYTISGVLNDGTDSSSYQSIDFDSSYNAADSDTPSIPRVVSTYWLYKFYGAVGDMSSWTSLNENSPLLPGEGYTMKGTSGSVAVSNNQNYVFKGLPNNGNIILELDKSSGDVERLIGNPYPCAIDADEFILDNIKSTETINGEIGRNTDNVINGALYFWHHFGDVDSHYMKDYVGGYATYTLMGGTEAYATDDLIDNSLPEVGGGKIPEKYIPVGQGFFVSTELPSGLSGTTSTVEGGTITFKNSQRVFVREGYTGINDGSLFFKSNNKSKQVEVVKKDSRPKIRLQFVSSKGYKRQLLIGADNHATDSFDLGYDALLVDINKDDMYWILDGQKFVIQGVSSFDSTKEYPLGLNIENSGNVLIKVDSFENYSGNAYLLDKETNETFLINSEGFQVSLSSGVYSDRFSLVFEPSDGFISKESNAIKVSTQYNMLNSELKLETNSIQNKIIGVQLFDFQGNKVVSDDLHLENSSHTLNIRPGIYVLVITTKKGVVSNKVVLGSDF</sequence>
<keyword evidence="6" id="KW-1185">Reference proteome</keyword>
<gene>
    <name evidence="5" type="ORF">E1J38_004840</name>
</gene>
<evidence type="ECO:0000259" key="3">
    <source>
        <dbReference type="SMART" id="SM00282"/>
    </source>
</evidence>
<evidence type="ECO:0000256" key="1">
    <source>
        <dbReference type="ARBA" id="ARBA00022729"/>
    </source>
</evidence>
<dbReference type="Pfam" id="PF13385">
    <property type="entry name" value="Laminin_G_3"/>
    <property type="match status" value="1"/>
</dbReference>
<protein>
    <submittedName>
        <fullName evidence="5">T9SS type A sorting domain-containing protein</fullName>
    </submittedName>
</protein>
<comment type="caution">
    <text evidence="5">The sequence shown here is derived from an EMBL/GenBank/DDBJ whole genome shotgun (WGS) entry which is preliminary data.</text>
</comment>
<evidence type="ECO:0000313" key="6">
    <source>
        <dbReference type="Proteomes" id="UP000295814"/>
    </source>
</evidence>
<name>A0A562YEX7_9FLAO</name>
<organism evidence="5 6">
    <name type="scientific">Seonamhaeicola sediminis</name>
    <dbReference type="NCBI Taxonomy" id="2528206"/>
    <lineage>
        <taxon>Bacteria</taxon>
        <taxon>Pseudomonadati</taxon>
        <taxon>Bacteroidota</taxon>
        <taxon>Flavobacteriia</taxon>
        <taxon>Flavobacteriales</taxon>
        <taxon>Flavobacteriaceae</taxon>
    </lineage>
</organism>
<dbReference type="Pfam" id="PF26628">
    <property type="entry name" value="DUF8202"/>
    <property type="match status" value="1"/>
</dbReference>
<dbReference type="InterPro" id="IPR006558">
    <property type="entry name" value="LamG-like"/>
</dbReference>
<dbReference type="InterPro" id="IPR013783">
    <property type="entry name" value="Ig-like_fold"/>
</dbReference>
<dbReference type="InterPro" id="IPR013320">
    <property type="entry name" value="ConA-like_dom_sf"/>
</dbReference>
<proteinExistence type="predicted"/>
<dbReference type="Gene3D" id="2.60.120.200">
    <property type="match status" value="1"/>
</dbReference>
<dbReference type="InterPro" id="IPR058515">
    <property type="entry name" value="DUF8202"/>
</dbReference>
<dbReference type="OrthoDB" id="2582440at2"/>
<keyword evidence="2" id="KW-1015">Disulfide bond</keyword>
<dbReference type="SMART" id="SM00560">
    <property type="entry name" value="LamGL"/>
    <property type="match status" value="1"/>
</dbReference>
<reference evidence="5 6" key="1">
    <citation type="submission" date="2019-07" db="EMBL/GenBank/DDBJ databases">
        <title>Seonamhaeicola sp. W255 draft genome.</title>
        <authorList>
            <person name="Zhang X.-Y."/>
            <person name="Zhang R."/>
            <person name="Zhong Y.-L."/>
            <person name="Du Z.-J."/>
        </authorList>
    </citation>
    <scope>NUCLEOTIDE SEQUENCE [LARGE SCALE GENOMIC DNA]</scope>
    <source>
        <strain evidence="5 6">W255</strain>
    </source>
</reference>
<dbReference type="InterPro" id="IPR001791">
    <property type="entry name" value="Laminin_G"/>
</dbReference>
<accession>A0A562YEX7</accession>
<dbReference type="GO" id="GO:0005975">
    <property type="term" value="P:carbohydrate metabolic process"/>
    <property type="evidence" value="ECO:0007669"/>
    <property type="project" value="UniProtKB-ARBA"/>
</dbReference>
<dbReference type="InterPro" id="IPR026444">
    <property type="entry name" value="Secre_tail"/>
</dbReference>
<feature type="domain" description="LamG-like jellyroll fold" evidence="4">
    <location>
        <begin position="764"/>
        <end position="894"/>
    </location>
</feature>
<dbReference type="Proteomes" id="UP000295814">
    <property type="component" value="Unassembled WGS sequence"/>
</dbReference>
<feature type="domain" description="Laminin G" evidence="3">
    <location>
        <begin position="764"/>
        <end position="889"/>
    </location>
</feature>
<dbReference type="EMBL" id="SMZJ02000003">
    <property type="protein sequence ID" value="TWO33227.1"/>
    <property type="molecule type" value="Genomic_DNA"/>
</dbReference>
<dbReference type="SUPFAM" id="SSF49899">
    <property type="entry name" value="Concanavalin A-like lectins/glucanases"/>
    <property type="match status" value="1"/>
</dbReference>
<dbReference type="NCBIfam" id="TIGR04183">
    <property type="entry name" value="Por_Secre_tail"/>
    <property type="match status" value="1"/>
</dbReference>
<keyword evidence="1" id="KW-0732">Signal</keyword>
<dbReference type="SMART" id="SM00282">
    <property type="entry name" value="LamG"/>
    <property type="match status" value="1"/>
</dbReference>
<evidence type="ECO:0000259" key="4">
    <source>
        <dbReference type="SMART" id="SM00560"/>
    </source>
</evidence>
<evidence type="ECO:0000256" key="2">
    <source>
        <dbReference type="ARBA" id="ARBA00023157"/>
    </source>
</evidence>
<dbReference type="GO" id="GO:0004553">
    <property type="term" value="F:hydrolase activity, hydrolyzing O-glycosyl compounds"/>
    <property type="evidence" value="ECO:0007669"/>
    <property type="project" value="UniProtKB-ARBA"/>
</dbReference>